<dbReference type="InterPro" id="IPR013738">
    <property type="entry name" value="Beta_galactosidase_Trimer"/>
</dbReference>
<dbReference type="Pfam" id="PF02449">
    <property type="entry name" value="Glyco_hydro_42"/>
    <property type="match status" value="1"/>
</dbReference>
<organism evidence="12 13">
    <name type="scientific">Paenibacillus solisilvae</name>
    <dbReference type="NCBI Taxonomy" id="2486751"/>
    <lineage>
        <taxon>Bacteria</taxon>
        <taxon>Bacillati</taxon>
        <taxon>Bacillota</taxon>
        <taxon>Bacilli</taxon>
        <taxon>Bacillales</taxon>
        <taxon>Paenibacillaceae</taxon>
        <taxon>Paenibacillus</taxon>
    </lineage>
</organism>
<evidence type="ECO:0000259" key="10">
    <source>
        <dbReference type="Pfam" id="PF08532"/>
    </source>
</evidence>
<gene>
    <name evidence="12" type="ORF">ACFPYJ_09670</name>
</gene>
<sequence length="671" mass="76436">MYFGVDYYPEHWPEERWPIDAKMMREANINVVRLAEFAWAKMEPEEGVYDFNWLDRSIEILAREGIKIVLGTPTAAAPKWMMDKHPDMYPADVYGLTKGFGTRRHYCINHPVYRDYSKKIARAMAEHYKGNEHVIAWQIDNEFGGACYCESDLSAFRLWLRNKYGAIDKLNEEWGTIFWSHTYRNWEEIILPVYSASDGFSQNAGSGNLLSTPFNHNPGLQLDYQRFFSDSTADYQRLQIDEIRALSALPITHNLMGHFSELDYFDLGKDLDFISWDNYPNNMWGKSSPAAVSMAHDLMRGIKHQNFWMMEQQSGPCGWHSMGDTPEPGQVRLWTYQAIAHGAEGMVYFRWRACTVGIEQYWHGILDHDGIGRRRYREIAQIGSEISKLSSLYVGAENINSVALIKSYDNNWSHRAQPHNKKFSYGGLLDAYYKSVAKQHVGLDVTSVETDFSPYKLVLMPAFNLMTEEIAMKCEAYVENGGSLLITFRSGTRTWNNRMTTMTFPGLFRKLAGVELEEFDSVNFGRTVSVKGSFGEGHASMWCDVLKASGAQTIADYGSHYYKDKPAVTVHAFGKGRVYYVGCDLDEAAMDRLMKLILDQEGIVTLLPKVYDGVEAALRTKAGQTYLMLLNHNNGSIEVDLDGVFKDALSEETVQGSILLQPYAVHVLLRS</sequence>
<evidence type="ECO:0000256" key="3">
    <source>
        <dbReference type="ARBA" id="ARBA00012756"/>
    </source>
</evidence>
<evidence type="ECO:0000256" key="1">
    <source>
        <dbReference type="ARBA" id="ARBA00001412"/>
    </source>
</evidence>
<dbReference type="Proteomes" id="UP001596047">
    <property type="component" value="Unassembled WGS sequence"/>
</dbReference>
<comment type="similarity">
    <text evidence="2 8">Belongs to the glycosyl hydrolase 42 family.</text>
</comment>
<keyword evidence="4" id="KW-0479">Metal-binding</keyword>
<dbReference type="EMBL" id="JBHSOW010000032">
    <property type="protein sequence ID" value="MFC5649394.1"/>
    <property type="molecule type" value="Genomic_DNA"/>
</dbReference>
<evidence type="ECO:0000259" key="11">
    <source>
        <dbReference type="Pfam" id="PF08533"/>
    </source>
</evidence>
<dbReference type="InterPro" id="IPR013529">
    <property type="entry name" value="Glyco_hydro_42_N"/>
</dbReference>
<evidence type="ECO:0000256" key="4">
    <source>
        <dbReference type="ARBA" id="ARBA00022723"/>
    </source>
</evidence>
<dbReference type="SUPFAM" id="SSF51445">
    <property type="entry name" value="(Trans)glycosidases"/>
    <property type="match status" value="1"/>
</dbReference>
<evidence type="ECO:0000259" key="9">
    <source>
        <dbReference type="Pfam" id="PF02449"/>
    </source>
</evidence>
<keyword evidence="6" id="KW-0862">Zinc</keyword>
<evidence type="ECO:0000256" key="7">
    <source>
        <dbReference type="ARBA" id="ARBA00023295"/>
    </source>
</evidence>
<dbReference type="SUPFAM" id="SSF52317">
    <property type="entry name" value="Class I glutamine amidotransferase-like"/>
    <property type="match status" value="1"/>
</dbReference>
<dbReference type="Pfam" id="PF08533">
    <property type="entry name" value="Glyco_hydro_42C"/>
    <property type="match status" value="1"/>
</dbReference>
<keyword evidence="13" id="KW-1185">Reference proteome</keyword>
<comment type="catalytic activity">
    <reaction evidence="1 8">
        <text>Hydrolysis of terminal non-reducing beta-D-galactose residues in beta-D-galactosides.</text>
        <dbReference type="EC" id="3.2.1.23"/>
    </reaction>
</comment>
<evidence type="ECO:0000256" key="5">
    <source>
        <dbReference type="ARBA" id="ARBA00022801"/>
    </source>
</evidence>
<dbReference type="RefSeq" id="WP_379187901.1">
    <property type="nucleotide sequence ID" value="NZ_JBHSOW010000032.1"/>
</dbReference>
<evidence type="ECO:0000313" key="13">
    <source>
        <dbReference type="Proteomes" id="UP001596047"/>
    </source>
</evidence>
<dbReference type="EC" id="3.2.1.23" evidence="3 8"/>
<protein>
    <recommendedName>
        <fullName evidence="3 8">Beta-galactosidase</fullName>
        <shortName evidence="8">Beta-gal</shortName>
        <ecNumber evidence="3 8">3.2.1.23</ecNumber>
    </recommendedName>
</protein>
<dbReference type="PANTHER" id="PTHR36447">
    <property type="entry name" value="BETA-GALACTOSIDASE GANA"/>
    <property type="match status" value="1"/>
</dbReference>
<feature type="domain" description="Glycoside hydrolase family 42 N-terminal" evidence="9">
    <location>
        <begin position="6"/>
        <end position="389"/>
    </location>
</feature>
<dbReference type="CDD" id="cd03143">
    <property type="entry name" value="A4_beta-galactosidase_middle_domain"/>
    <property type="match status" value="1"/>
</dbReference>
<dbReference type="PIRSF" id="PIRSF001084">
    <property type="entry name" value="B-galactosidase"/>
    <property type="match status" value="1"/>
</dbReference>
<dbReference type="Pfam" id="PF08532">
    <property type="entry name" value="Glyco_hydro_42M"/>
    <property type="match status" value="1"/>
</dbReference>
<name>A0ABW0VX07_9BACL</name>
<dbReference type="PANTHER" id="PTHR36447:SF2">
    <property type="entry name" value="BETA-GALACTOSIDASE YESZ"/>
    <property type="match status" value="1"/>
</dbReference>
<proteinExistence type="inferred from homology"/>
<evidence type="ECO:0000256" key="6">
    <source>
        <dbReference type="ARBA" id="ARBA00022833"/>
    </source>
</evidence>
<evidence type="ECO:0000256" key="2">
    <source>
        <dbReference type="ARBA" id="ARBA00005940"/>
    </source>
</evidence>
<dbReference type="Gene3D" id="2.60.40.1180">
    <property type="entry name" value="Golgi alpha-mannosidase II"/>
    <property type="match status" value="1"/>
</dbReference>
<reference evidence="13" key="1">
    <citation type="journal article" date="2019" name="Int. J. Syst. Evol. Microbiol.">
        <title>The Global Catalogue of Microorganisms (GCM) 10K type strain sequencing project: providing services to taxonomists for standard genome sequencing and annotation.</title>
        <authorList>
            <consortium name="The Broad Institute Genomics Platform"/>
            <consortium name="The Broad Institute Genome Sequencing Center for Infectious Disease"/>
            <person name="Wu L."/>
            <person name="Ma J."/>
        </authorList>
    </citation>
    <scope>NUCLEOTIDE SEQUENCE [LARGE SCALE GENOMIC DNA]</scope>
    <source>
        <strain evidence="13">CGMCC 1.3240</strain>
    </source>
</reference>
<keyword evidence="5 8" id="KW-0378">Hydrolase</keyword>
<feature type="domain" description="Beta-galactosidase trimerisation" evidence="10">
    <location>
        <begin position="401"/>
        <end position="603"/>
    </location>
</feature>
<dbReference type="InterPro" id="IPR017853">
    <property type="entry name" value="GH"/>
</dbReference>
<dbReference type="Gene3D" id="3.40.50.880">
    <property type="match status" value="1"/>
</dbReference>
<dbReference type="InterPro" id="IPR003476">
    <property type="entry name" value="Glyco_hydro_42"/>
</dbReference>
<keyword evidence="7 8" id="KW-0326">Glycosidase</keyword>
<accession>A0ABW0VX07</accession>
<comment type="caution">
    <text evidence="12">The sequence shown here is derived from an EMBL/GenBank/DDBJ whole genome shotgun (WGS) entry which is preliminary data.</text>
</comment>
<dbReference type="InterPro" id="IPR013739">
    <property type="entry name" value="Beta_galactosidase_C"/>
</dbReference>
<dbReference type="InterPro" id="IPR029062">
    <property type="entry name" value="Class_I_gatase-like"/>
</dbReference>
<dbReference type="GO" id="GO:0004565">
    <property type="term" value="F:beta-galactosidase activity"/>
    <property type="evidence" value="ECO:0007669"/>
    <property type="project" value="UniProtKB-EC"/>
</dbReference>
<dbReference type="InterPro" id="IPR013780">
    <property type="entry name" value="Glyco_hydro_b"/>
</dbReference>
<evidence type="ECO:0000313" key="12">
    <source>
        <dbReference type="EMBL" id="MFC5649394.1"/>
    </source>
</evidence>
<feature type="domain" description="Beta-galactosidase C-terminal" evidence="11">
    <location>
        <begin position="613"/>
        <end position="668"/>
    </location>
</feature>
<dbReference type="Gene3D" id="3.20.20.80">
    <property type="entry name" value="Glycosidases"/>
    <property type="match status" value="1"/>
</dbReference>
<evidence type="ECO:0000256" key="8">
    <source>
        <dbReference type="PIRNR" id="PIRNR001084"/>
    </source>
</evidence>